<evidence type="ECO:0000259" key="4">
    <source>
        <dbReference type="Pfam" id="PF00294"/>
    </source>
</evidence>
<dbReference type="AlphaFoldDB" id="G5H7B2"/>
<dbReference type="EMBL" id="ADLD01000009">
    <property type="protein sequence ID" value="EHB92751.1"/>
    <property type="molecule type" value="Genomic_DNA"/>
</dbReference>
<feature type="domain" description="Carbohydrate kinase PfkB" evidence="4">
    <location>
        <begin position="21"/>
        <end position="287"/>
    </location>
</feature>
<dbReference type="eggNOG" id="COG0524">
    <property type="taxonomic scope" value="Bacteria"/>
</dbReference>
<keyword evidence="6" id="KW-1185">Reference proteome</keyword>
<dbReference type="Proteomes" id="UP000006008">
    <property type="component" value="Unassembled WGS sequence"/>
</dbReference>
<dbReference type="GO" id="GO:0016301">
    <property type="term" value="F:kinase activity"/>
    <property type="evidence" value="ECO:0007669"/>
    <property type="project" value="UniProtKB-KW"/>
</dbReference>
<evidence type="ECO:0000256" key="3">
    <source>
        <dbReference type="ARBA" id="ARBA00022777"/>
    </source>
</evidence>
<dbReference type="PATRIC" id="fig|742725.3.peg.1010"/>
<evidence type="ECO:0000313" key="5">
    <source>
        <dbReference type="EMBL" id="EHB92751.1"/>
    </source>
</evidence>
<keyword evidence="2" id="KW-0808">Transferase</keyword>
<dbReference type="PANTHER" id="PTHR43085:SF57">
    <property type="entry name" value="CARBOHYDRATE KINASE PFKB DOMAIN-CONTAINING PROTEIN"/>
    <property type="match status" value="1"/>
</dbReference>
<gene>
    <name evidence="5" type="ORF">HMPREF9450_00955</name>
</gene>
<sequence>MKDYSIAGIGEVLWDLFPEYKRLGGGTANFAYHVSQFGFDAAVASALGHDPLGDEVVRTLEDNKVGYLLPQVDFPTGTVQVEVNSDGVPRYDIREQVAWDHIPYTDSLRELARNCCAVCFGSLAQRSEVSRTTINRFLDDTSEESLRIFDINLRQNFYTSETILSSLQKCNILKLNEEEVTLLAQMFGYDELNLRAVCRSVVKDYALQVLILTCGANGSYVFTPDESSYYDTPKVEVADTVGAGDSFTGAFCAALLRGKSIRVAHRLAVDVSAYVCTQQGGMPPLPESLTRRLDPEEGI</sequence>
<dbReference type="SUPFAM" id="SSF53613">
    <property type="entry name" value="Ribokinase-like"/>
    <property type="match status" value="1"/>
</dbReference>
<protein>
    <recommendedName>
        <fullName evidence="4">Carbohydrate kinase PfkB domain-containing protein</fullName>
    </recommendedName>
</protein>
<dbReference type="InterPro" id="IPR050306">
    <property type="entry name" value="PfkB_Carbo_kinase"/>
</dbReference>
<dbReference type="STRING" id="742725.HMPREF9450_00955"/>
<organism evidence="5 6">
    <name type="scientific">Alistipes indistinctus YIT 12060</name>
    <dbReference type="NCBI Taxonomy" id="742725"/>
    <lineage>
        <taxon>Bacteria</taxon>
        <taxon>Pseudomonadati</taxon>
        <taxon>Bacteroidota</taxon>
        <taxon>Bacteroidia</taxon>
        <taxon>Bacteroidales</taxon>
        <taxon>Rikenellaceae</taxon>
        <taxon>Alistipes</taxon>
    </lineage>
</organism>
<dbReference type="HOGENOM" id="CLU_027634_6_3_10"/>
<keyword evidence="3" id="KW-0418">Kinase</keyword>
<comment type="similarity">
    <text evidence="1">Belongs to the carbohydrate kinase PfkB family.</text>
</comment>
<dbReference type="InterPro" id="IPR029056">
    <property type="entry name" value="Ribokinase-like"/>
</dbReference>
<accession>G5H7B2</accession>
<proteinExistence type="inferred from homology"/>
<comment type="caution">
    <text evidence="5">The sequence shown here is derived from an EMBL/GenBank/DDBJ whole genome shotgun (WGS) entry which is preliminary data.</text>
</comment>
<dbReference type="CDD" id="cd01167">
    <property type="entry name" value="bac_FRK"/>
    <property type="match status" value="1"/>
</dbReference>
<dbReference type="RefSeq" id="WP_009133761.1">
    <property type="nucleotide sequence ID" value="NZ_CP102250.1"/>
</dbReference>
<evidence type="ECO:0000256" key="1">
    <source>
        <dbReference type="ARBA" id="ARBA00010688"/>
    </source>
</evidence>
<dbReference type="Gene3D" id="3.40.1190.20">
    <property type="match status" value="1"/>
</dbReference>
<dbReference type="InterPro" id="IPR011611">
    <property type="entry name" value="PfkB_dom"/>
</dbReference>
<evidence type="ECO:0000313" key="6">
    <source>
        <dbReference type="Proteomes" id="UP000006008"/>
    </source>
</evidence>
<dbReference type="Pfam" id="PF00294">
    <property type="entry name" value="PfkB"/>
    <property type="match status" value="1"/>
</dbReference>
<name>G5H7B2_9BACT</name>
<reference evidence="5 6" key="1">
    <citation type="submission" date="2011-08" db="EMBL/GenBank/DDBJ databases">
        <title>The Genome Sequence of Alistipes indistinctus YIT 12060.</title>
        <authorList>
            <consortium name="The Broad Institute Genome Sequencing Platform"/>
            <person name="Earl A."/>
            <person name="Ward D."/>
            <person name="Feldgarden M."/>
            <person name="Gevers D."/>
            <person name="Morotomi M."/>
            <person name="Young S.K."/>
            <person name="Zeng Q."/>
            <person name="Gargeya S."/>
            <person name="Fitzgerald M."/>
            <person name="Haas B."/>
            <person name="Abouelleil A."/>
            <person name="Alvarado L."/>
            <person name="Arachchi H.M."/>
            <person name="Berlin A."/>
            <person name="Brown A."/>
            <person name="Chapman S.B."/>
            <person name="Chen Z."/>
            <person name="Dunbar C."/>
            <person name="Freedman E."/>
            <person name="Gearin G."/>
            <person name="Gellesch M."/>
            <person name="Goldberg J."/>
            <person name="Griggs A."/>
            <person name="Gujja S."/>
            <person name="Heiman D."/>
            <person name="Howarth C."/>
            <person name="Larson L."/>
            <person name="Lui A."/>
            <person name="MacDonald P.J.P."/>
            <person name="Montmayeur A."/>
            <person name="Murphy C."/>
            <person name="Neiman D."/>
            <person name="Pearson M."/>
            <person name="Priest M."/>
            <person name="Roberts A."/>
            <person name="Saif S."/>
            <person name="Shea T."/>
            <person name="Shenoy N."/>
            <person name="Sisk P."/>
            <person name="Stolte C."/>
            <person name="Sykes S."/>
            <person name="Wortman J."/>
            <person name="Nusbaum C."/>
            <person name="Birren B."/>
        </authorList>
    </citation>
    <scope>NUCLEOTIDE SEQUENCE [LARGE SCALE GENOMIC DNA]</scope>
    <source>
        <strain evidence="5 6">YIT 12060</strain>
    </source>
</reference>
<dbReference type="OrthoDB" id="9813569at2"/>
<dbReference type="PANTHER" id="PTHR43085">
    <property type="entry name" value="HEXOKINASE FAMILY MEMBER"/>
    <property type="match status" value="1"/>
</dbReference>
<dbReference type="GeneID" id="92816027"/>
<evidence type="ECO:0000256" key="2">
    <source>
        <dbReference type="ARBA" id="ARBA00022679"/>
    </source>
</evidence>